<dbReference type="EMBL" id="CP019655">
    <property type="protein sequence ID" value="AVF28484.1"/>
    <property type="molecule type" value="Genomic_DNA"/>
</dbReference>
<protein>
    <recommendedName>
        <fullName evidence="1">AbiJ-NTD3 domain-containing protein</fullName>
    </recommendedName>
</protein>
<sequence length="78" mass="9681">MGNAKSQYNYFGRLEEREFLQRLYDFKGMPSLYTRYRNAEEDIWQHTVNNDDYPFCWVFEDERFQLKNGSDEIFKIYL</sequence>
<reference evidence="3" key="1">
    <citation type="submission" date="2017-02" db="EMBL/GenBank/DDBJ databases">
        <title>Delineation of Paenibacillus larvae strains originating from foulbrood outbreaks.</title>
        <authorList>
            <person name="Beims H."/>
            <person name="Bunk B."/>
            <person name="Sproeer C."/>
            <person name="Mohr K.I."/>
            <person name="Pradella S."/>
            <person name="Guenther G."/>
            <person name="Rohde M."/>
            <person name="von der Ohe W."/>
            <person name="Steinert M."/>
        </authorList>
    </citation>
    <scope>NUCLEOTIDE SEQUENCE [LARGE SCALE GENOMIC DNA]</scope>
    <source>
        <strain evidence="3">Eric_III</strain>
    </source>
</reference>
<feature type="domain" description="AbiJ-NTD3" evidence="1">
    <location>
        <begin position="6"/>
        <end position="74"/>
    </location>
</feature>
<accession>A0A2L1U6C3</accession>
<dbReference type="Pfam" id="PF18860">
    <property type="entry name" value="AbiJ_NTD3"/>
    <property type="match status" value="1"/>
</dbReference>
<organism evidence="2 3">
    <name type="scientific">Paenibacillus larvae subsp. larvae</name>
    <dbReference type="NCBI Taxonomy" id="147375"/>
    <lineage>
        <taxon>Bacteria</taxon>
        <taxon>Bacillati</taxon>
        <taxon>Bacillota</taxon>
        <taxon>Bacilli</taxon>
        <taxon>Bacillales</taxon>
        <taxon>Paenibacillaceae</taxon>
        <taxon>Paenibacillus</taxon>
    </lineage>
</organism>
<gene>
    <name evidence="2" type="ORF">ERICIII_04425</name>
</gene>
<evidence type="ECO:0000313" key="2">
    <source>
        <dbReference type="EMBL" id="AVF28484.1"/>
    </source>
</evidence>
<evidence type="ECO:0000259" key="1">
    <source>
        <dbReference type="Pfam" id="PF18860"/>
    </source>
</evidence>
<dbReference type="InterPro" id="IPR041427">
    <property type="entry name" value="AbiJ-NTD3"/>
</dbReference>
<dbReference type="Proteomes" id="UP000239833">
    <property type="component" value="Chromosome"/>
</dbReference>
<name>A0A2L1U6C3_9BACL</name>
<proteinExistence type="predicted"/>
<dbReference type="AlphaFoldDB" id="A0A2L1U6C3"/>
<evidence type="ECO:0000313" key="3">
    <source>
        <dbReference type="Proteomes" id="UP000239833"/>
    </source>
</evidence>